<reference evidence="3 4" key="1">
    <citation type="submission" date="2012-04" db="EMBL/GenBank/DDBJ databases">
        <title>The Genome Sequence of Saprolegnia declina VS20.</title>
        <authorList>
            <consortium name="The Broad Institute Genome Sequencing Platform"/>
            <person name="Russ C."/>
            <person name="Nusbaum C."/>
            <person name="Tyler B."/>
            <person name="van West P."/>
            <person name="Dieguez-Uribeondo J."/>
            <person name="de Bruijn I."/>
            <person name="Tripathy S."/>
            <person name="Jiang R."/>
            <person name="Young S.K."/>
            <person name="Zeng Q."/>
            <person name="Gargeya S."/>
            <person name="Fitzgerald M."/>
            <person name="Haas B."/>
            <person name="Abouelleil A."/>
            <person name="Alvarado L."/>
            <person name="Arachchi H.M."/>
            <person name="Berlin A."/>
            <person name="Chapman S.B."/>
            <person name="Goldberg J."/>
            <person name="Griggs A."/>
            <person name="Gujja S."/>
            <person name="Hansen M."/>
            <person name="Howarth C."/>
            <person name="Imamovic A."/>
            <person name="Larimer J."/>
            <person name="McCowen C."/>
            <person name="Montmayeur A."/>
            <person name="Murphy C."/>
            <person name="Neiman D."/>
            <person name="Pearson M."/>
            <person name="Priest M."/>
            <person name="Roberts A."/>
            <person name="Saif S."/>
            <person name="Shea T."/>
            <person name="Sisk P."/>
            <person name="Sykes S."/>
            <person name="Wortman J."/>
            <person name="Nusbaum C."/>
            <person name="Birren B."/>
        </authorList>
    </citation>
    <scope>NUCLEOTIDE SEQUENCE [LARGE SCALE GENOMIC DNA]</scope>
    <source>
        <strain evidence="3 4">VS20</strain>
    </source>
</reference>
<dbReference type="VEuPathDB" id="FungiDB:SDRG_06739"/>
<dbReference type="OrthoDB" id="62798at2759"/>
<dbReference type="InterPro" id="IPR046985">
    <property type="entry name" value="IP5"/>
</dbReference>
<feature type="domain" description="C2" evidence="2">
    <location>
        <begin position="398"/>
        <end position="532"/>
    </location>
</feature>
<name>T0QDQ9_SAPDV</name>
<dbReference type="PANTHER" id="PTHR11200:SF291">
    <property type="entry name" value="INOSITOL 5-PHOSPHATASE"/>
    <property type="match status" value="1"/>
</dbReference>
<keyword evidence="4" id="KW-1185">Reference proteome</keyword>
<feature type="region of interest" description="Disordered" evidence="1">
    <location>
        <begin position="88"/>
        <end position="120"/>
    </location>
</feature>
<dbReference type="GO" id="GO:0004439">
    <property type="term" value="F:phosphatidylinositol-4,5-bisphosphate 5-phosphatase activity"/>
    <property type="evidence" value="ECO:0007669"/>
    <property type="project" value="TreeGrafter"/>
</dbReference>
<dbReference type="SMART" id="SM00128">
    <property type="entry name" value="IPPc"/>
    <property type="match status" value="1"/>
</dbReference>
<feature type="compositionally biased region" description="Basic and acidic residues" evidence="1">
    <location>
        <begin position="89"/>
        <end position="99"/>
    </location>
</feature>
<evidence type="ECO:0000256" key="1">
    <source>
        <dbReference type="SAM" id="MobiDB-lite"/>
    </source>
</evidence>
<dbReference type="Gene3D" id="2.60.40.150">
    <property type="entry name" value="C2 domain"/>
    <property type="match status" value="1"/>
</dbReference>
<sequence>MQSTMASPPKAKAPDAAFLEKLALDAGHVHVELATPARPLKVLVGTWNVGNKMPPSTPEGLHAWIPEHGGDFDVIAIGLQESSFKKHASSHEVLEKTESIDDEDEDDDDATAAADVDPAPAEPNEVAVAVETTELPVLVKSASSKRSLLPHYAFFQQLEDHVGASYTVAGSIELMEIRLIVFVHTRNKCTDVEKTTEATGVGNVIGNKGGAVLKLVVDGVSLCFVNCHLAAHEAQKFLDRRNSDCAEILNGARIGHKSLSLDHQFDHAFWFGDMNYRINLEYSSPTASKDTHWDDVHALVLAKDYAQLNANDQLAHQLADGKALVGWHTAPCLFPPTFKRVRGQVHEFTRQRVPSYCDRILWTSLPGYAKHLTLTQYDCVESITTSDHKPVFGAFEVGRYAPQVPPTPTRPHQSLEVSFAGVSAENLLAMDLTGTSDPYIKFYCTIPGLLVDDEAGKHHPHTGIVKATVNPSWSDDVMPTLKIKARLHELEKVHLVLVLMDYDATSADDALGEVVLCLADFYAQDAGVDFERKVVKNGVGAGILRGTVTVTPSTKALADWEKPPGSSAVPGCTCATM</sequence>
<evidence type="ECO:0000313" key="4">
    <source>
        <dbReference type="Proteomes" id="UP000030762"/>
    </source>
</evidence>
<organism evidence="3 4">
    <name type="scientific">Saprolegnia diclina (strain VS20)</name>
    <dbReference type="NCBI Taxonomy" id="1156394"/>
    <lineage>
        <taxon>Eukaryota</taxon>
        <taxon>Sar</taxon>
        <taxon>Stramenopiles</taxon>
        <taxon>Oomycota</taxon>
        <taxon>Saprolegniomycetes</taxon>
        <taxon>Saprolegniales</taxon>
        <taxon>Saprolegniaceae</taxon>
        <taxon>Saprolegnia</taxon>
    </lineage>
</organism>
<dbReference type="Pfam" id="PF00168">
    <property type="entry name" value="C2"/>
    <property type="match status" value="1"/>
</dbReference>
<evidence type="ECO:0000259" key="2">
    <source>
        <dbReference type="PROSITE" id="PS50004"/>
    </source>
</evidence>
<dbReference type="GeneID" id="19947466"/>
<proteinExistence type="predicted"/>
<dbReference type="EMBL" id="JH767149">
    <property type="protein sequence ID" value="EQC35999.1"/>
    <property type="molecule type" value="Genomic_DNA"/>
</dbReference>
<dbReference type="PANTHER" id="PTHR11200">
    <property type="entry name" value="INOSITOL 5-PHOSPHATASE"/>
    <property type="match status" value="1"/>
</dbReference>
<dbReference type="STRING" id="1156394.T0QDQ9"/>
<gene>
    <name evidence="3" type="ORF">SDRG_06739</name>
</gene>
<dbReference type="InParanoid" id="T0QDQ9"/>
<dbReference type="InterPro" id="IPR035892">
    <property type="entry name" value="C2_domain_sf"/>
</dbReference>
<dbReference type="SUPFAM" id="SSF49562">
    <property type="entry name" value="C2 domain (Calcium/lipid-binding domain, CaLB)"/>
    <property type="match status" value="1"/>
</dbReference>
<feature type="compositionally biased region" description="Low complexity" evidence="1">
    <location>
        <begin position="111"/>
        <end position="120"/>
    </location>
</feature>
<dbReference type="Proteomes" id="UP000030762">
    <property type="component" value="Unassembled WGS sequence"/>
</dbReference>
<dbReference type="PROSITE" id="PS50004">
    <property type="entry name" value="C2"/>
    <property type="match status" value="1"/>
</dbReference>
<dbReference type="Gene3D" id="3.60.10.10">
    <property type="entry name" value="Endonuclease/exonuclease/phosphatase"/>
    <property type="match status" value="1"/>
</dbReference>
<dbReference type="InterPro" id="IPR000008">
    <property type="entry name" value="C2_dom"/>
</dbReference>
<dbReference type="GO" id="GO:0046856">
    <property type="term" value="P:phosphatidylinositol dephosphorylation"/>
    <property type="evidence" value="ECO:0007669"/>
    <property type="project" value="InterPro"/>
</dbReference>
<feature type="compositionally biased region" description="Acidic residues" evidence="1">
    <location>
        <begin position="100"/>
        <end position="110"/>
    </location>
</feature>
<protein>
    <recommendedName>
        <fullName evidence="2">C2 domain-containing protein</fullName>
    </recommendedName>
</protein>
<accession>T0QDQ9</accession>
<dbReference type="Pfam" id="PF22669">
    <property type="entry name" value="Exo_endo_phos2"/>
    <property type="match status" value="1"/>
</dbReference>
<dbReference type="InterPro" id="IPR000300">
    <property type="entry name" value="IPPc"/>
</dbReference>
<dbReference type="AlphaFoldDB" id="T0QDQ9"/>
<dbReference type="eggNOG" id="KOG0565">
    <property type="taxonomic scope" value="Eukaryota"/>
</dbReference>
<dbReference type="InterPro" id="IPR036691">
    <property type="entry name" value="Endo/exonu/phosph_ase_sf"/>
</dbReference>
<dbReference type="SUPFAM" id="SSF56219">
    <property type="entry name" value="DNase I-like"/>
    <property type="match status" value="1"/>
</dbReference>
<dbReference type="RefSeq" id="XP_008610761.1">
    <property type="nucleotide sequence ID" value="XM_008612539.1"/>
</dbReference>
<dbReference type="OMA" id="LETCKNH"/>
<evidence type="ECO:0000313" key="3">
    <source>
        <dbReference type="EMBL" id="EQC35999.1"/>
    </source>
</evidence>